<dbReference type="Proteomes" id="UP000789901">
    <property type="component" value="Unassembled WGS sequence"/>
</dbReference>
<sequence>MEEFSTSQNIISEDIKYVPYTSELQLPGIMSLIENDLSEPYSIYTYRYFINNWPNLCFMTMVEDQCIGVIICKLDKHRDALRGYIAMLAVKKEYRKRKIGLEYFTVFIIINNDKVKSYHHQYTNLGALSLYHNLGFIRDKRLYRYYLNGVDAFRLKLFCKGERVDKKNPGRSGGVIRPDFWSR</sequence>
<accession>A0ABN7UFB4</accession>
<dbReference type="PANTHER" id="PTHR45896:SF1">
    <property type="entry name" value="N-ALPHA-ACETYLTRANSFERASE 30"/>
    <property type="match status" value="1"/>
</dbReference>
<dbReference type="InterPro" id="IPR000182">
    <property type="entry name" value="GNAT_dom"/>
</dbReference>
<dbReference type="Gene3D" id="3.40.630.30">
    <property type="match status" value="1"/>
</dbReference>
<dbReference type="InterPro" id="IPR016181">
    <property type="entry name" value="Acyl_CoA_acyltransferase"/>
</dbReference>
<gene>
    <name evidence="5" type="ORF">GMARGA_LOCUS5290</name>
</gene>
<evidence type="ECO:0000256" key="1">
    <source>
        <dbReference type="ARBA" id="ARBA00022679"/>
    </source>
</evidence>
<evidence type="ECO:0000259" key="4">
    <source>
        <dbReference type="PROSITE" id="PS51186"/>
    </source>
</evidence>
<dbReference type="PANTHER" id="PTHR45896">
    <property type="entry name" value="N-ALPHA-ACETYLTRANSFERASE 30"/>
    <property type="match status" value="1"/>
</dbReference>
<name>A0ABN7UFB4_GIGMA</name>
<evidence type="ECO:0000313" key="6">
    <source>
        <dbReference type="Proteomes" id="UP000789901"/>
    </source>
</evidence>
<proteinExistence type="inferred from homology"/>
<evidence type="ECO:0000256" key="3">
    <source>
        <dbReference type="ARBA" id="ARBA00024025"/>
    </source>
</evidence>
<keyword evidence="6" id="KW-1185">Reference proteome</keyword>
<organism evidence="5 6">
    <name type="scientific">Gigaspora margarita</name>
    <dbReference type="NCBI Taxonomy" id="4874"/>
    <lineage>
        <taxon>Eukaryota</taxon>
        <taxon>Fungi</taxon>
        <taxon>Fungi incertae sedis</taxon>
        <taxon>Mucoromycota</taxon>
        <taxon>Glomeromycotina</taxon>
        <taxon>Glomeromycetes</taxon>
        <taxon>Diversisporales</taxon>
        <taxon>Gigasporaceae</taxon>
        <taxon>Gigaspora</taxon>
    </lineage>
</organism>
<evidence type="ECO:0000313" key="5">
    <source>
        <dbReference type="EMBL" id="CAG8566847.1"/>
    </source>
</evidence>
<dbReference type="EMBL" id="CAJVQB010002221">
    <property type="protein sequence ID" value="CAG8566847.1"/>
    <property type="molecule type" value="Genomic_DNA"/>
</dbReference>
<dbReference type="SUPFAM" id="SSF55729">
    <property type="entry name" value="Acyl-CoA N-acyltransferases (Nat)"/>
    <property type="match status" value="1"/>
</dbReference>
<keyword evidence="1" id="KW-0808">Transferase</keyword>
<dbReference type="Pfam" id="PF00583">
    <property type="entry name" value="Acetyltransf_1"/>
    <property type="match status" value="1"/>
</dbReference>
<dbReference type="CDD" id="cd04301">
    <property type="entry name" value="NAT_SF"/>
    <property type="match status" value="1"/>
</dbReference>
<comment type="similarity">
    <text evidence="3">Belongs to the acetyltransferase family. MAK3 subfamily.</text>
</comment>
<feature type="domain" description="N-acetyltransferase" evidence="4">
    <location>
        <begin position="15"/>
        <end position="160"/>
    </location>
</feature>
<dbReference type="PROSITE" id="PS51186">
    <property type="entry name" value="GNAT"/>
    <property type="match status" value="1"/>
</dbReference>
<keyword evidence="2" id="KW-0012">Acyltransferase</keyword>
<reference evidence="5 6" key="1">
    <citation type="submission" date="2021-06" db="EMBL/GenBank/DDBJ databases">
        <authorList>
            <person name="Kallberg Y."/>
            <person name="Tangrot J."/>
            <person name="Rosling A."/>
        </authorList>
    </citation>
    <scope>NUCLEOTIDE SEQUENCE [LARGE SCALE GENOMIC DNA]</scope>
    <source>
        <strain evidence="5 6">120-4 pot B 10/14</strain>
    </source>
</reference>
<protein>
    <submittedName>
        <fullName evidence="5">37205_t:CDS:1</fullName>
    </submittedName>
</protein>
<comment type="caution">
    <text evidence="5">The sequence shown here is derived from an EMBL/GenBank/DDBJ whole genome shotgun (WGS) entry which is preliminary data.</text>
</comment>
<evidence type="ECO:0000256" key="2">
    <source>
        <dbReference type="ARBA" id="ARBA00023315"/>
    </source>
</evidence>
<dbReference type="InterPro" id="IPR044542">
    <property type="entry name" value="NAA30-like"/>
</dbReference>